<evidence type="ECO:0000256" key="2">
    <source>
        <dbReference type="SAM" id="SignalP"/>
    </source>
</evidence>
<feature type="transmembrane region" description="Helical" evidence="1">
    <location>
        <begin position="113"/>
        <end position="135"/>
    </location>
</feature>
<evidence type="ECO:0000313" key="4">
    <source>
        <dbReference type="Proteomes" id="UP000772434"/>
    </source>
</evidence>
<keyword evidence="1" id="KW-1133">Transmembrane helix</keyword>
<keyword evidence="2" id="KW-0732">Signal</keyword>
<dbReference type="Proteomes" id="UP000772434">
    <property type="component" value="Unassembled WGS sequence"/>
</dbReference>
<proteinExistence type="predicted"/>
<feature type="signal peptide" evidence="2">
    <location>
        <begin position="1"/>
        <end position="21"/>
    </location>
</feature>
<name>A0A9P5PKA3_9AGAR</name>
<gene>
    <name evidence="3" type="ORF">BDP27DRAFT_126431</name>
</gene>
<keyword evidence="1" id="KW-0812">Transmembrane</keyword>
<keyword evidence="4" id="KW-1185">Reference proteome</keyword>
<protein>
    <submittedName>
        <fullName evidence="3">Uncharacterized protein</fullName>
    </submittedName>
</protein>
<dbReference type="AlphaFoldDB" id="A0A9P5PKA3"/>
<accession>A0A9P5PKA3</accession>
<comment type="caution">
    <text evidence="3">The sequence shown here is derived from an EMBL/GenBank/DDBJ whole genome shotgun (WGS) entry which is preliminary data.</text>
</comment>
<dbReference type="EMBL" id="JADNRY010000116">
    <property type="protein sequence ID" value="KAF9064762.1"/>
    <property type="molecule type" value="Genomic_DNA"/>
</dbReference>
<keyword evidence="1" id="KW-0472">Membrane</keyword>
<organism evidence="3 4">
    <name type="scientific">Rhodocollybia butyracea</name>
    <dbReference type="NCBI Taxonomy" id="206335"/>
    <lineage>
        <taxon>Eukaryota</taxon>
        <taxon>Fungi</taxon>
        <taxon>Dikarya</taxon>
        <taxon>Basidiomycota</taxon>
        <taxon>Agaricomycotina</taxon>
        <taxon>Agaricomycetes</taxon>
        <taxon>Agaricomycetidae</taxon>
        <taxon>Agaricales</taxon>
        <taxon>Marasmiineae</taxon>
        <taxon>Omphalotaceae</taxon>
        <taxon>Rhodocollybia</taxon>
    </lineage>
</organism>
<evidence type="ECO:0000313" key="3">
    <source>
        <dbReference type="EMBL" id="KAF9064762.1"/>
    </source>
</evidence>
<dbReference type="OrthoDB" id="3600092at2759"/>
<evidence type="ECO:0000256" key="1">
    <source>
        <dbReference type="SAM" id="Phobius"/>
    </source>
</evidence>
<sequence>MFILRSLVVVLTAKLTGLGNAVSTEGNLAPRLEARGSPFSTREIDDRSSDSSIVYNTPVTYFVAENGTITGQVAGKVGGDELIVLSTEAADAVSIAAIEGFGKITQAVCTSAGPFACAAVGLTAVIAIFFGVFVLNGRDIMESGSEIFPMMLEYPPITGCGVACRLHREAPEGDWRSIGNVTVNGTFHDIHFKKMNGLHGLRALQFFPPQ</sequence>
<reference evidence="3" key="1">
    <citation type="submission" date="2020-11" db="EMBL/GenBank/DDBJ databases">
        <authorList>
            <consortium name="DOE Joint Genome Institute"/>
            <person name="Ahrendt S."/>
            <person name="Riley R."/>
            <person name="Andreopoulos W."/>
            <person name="Labutti K."/>
            <person name="Pangilinan J."/>
            <person name="Ruiz-Duenas F.J."/>
            <person name="Barrasa J.M."/>
            <person name="Sanchez-Garcia M."/>
            <person name="Camarero S."/>
            <person name="Miyauchi S."/>
            <person name="Serrano A."/>
            <person name="Linde D."/>
            <person name="Babiker R."/>
            <person name="Drula E."/>
            <person name="Ayuso-Fernandez I."/>
            <person name="Pacheco R."/>
            <person name="Padilla G."/>
            <person name="Ferreira P."/>
            <person name="Barriuso J."/>
            <person name="Kellner H."/>
            <person name="Castanera R."/>
            <person name="Alfaro M."/>
            <person name="Ramirez L."/>
            <person name="Pisabarro A.G."/>
            <person name="Kuo A."/>
            <person name="Tritt A."/>
            <person name="Lipzen A."/>
            <person name="He G."/>
            <person name="Yan M."/>
            <person name="Ng V."/>
            <person name="Cullen D."/>
            <person name="Martin F."/>
            <person name="Rosso M.-N."/>
            <person name="Henrissat B."/>
            <person name="Hibbett D."/>
            <person name="Martinez A.T."/>
            <person name="Grigoriev I.V."/>
        </authorList>
    </citation>
    <scope>NUCLEOTIDE SEQUENCE</scope>
    <source>
        <strain evidence="3">AH 40177</strain>
    </source>
</reference>
<feature type="chain" id="PRO_5040242830" evidence="2">
    <location>
        <begin position="22"/>
        <end position="210"/>
    </location>
</feature>